<dbReference type="InterPro" id="IPR009057">
    <property type="entry name" value="Homeodomain-like_sf"/>
</dbReference>
<evidence type="ECO:0000256" key="1">
    <source>
        <dbReference type="ARBA" id="ARBA00023015"/>
    </source>
</evidence>
<dbReference type="RefSeq" id="WP_339981323.1">
    <property type="nucleotide sequence ID" value="NZ_JAQPZS010000015.1"/>
</dbReference>
<dbReference type="InterPro" id="IPR018062">
    <property type="entry name" value="HTH_AraC-typ_CS"/>
</dbReference>
<dbReference type="EMBL" id="JAQPZS010000015">
    <property type="protein sequence ID" value="MEJ6497394.1"/>
    <property type="molecule type" value="Genomic_DNA"/>
</dbReference>
<dbReference type="SUPFAM" id="SSF46689">
    <property type="entry name" value="Homeodomain-like"/>
    <property type="match status" value="1"/>
</dbReference>
<proteinExistence type="predicted"/>
<comment type="caution">
    <text evidence="6">The sequence shown here is derived from an EMBL/GenBank/DDBJ whole genome shotgun (WGS) entry which is preliminary data.</text>
</comment>
<dbReference type="PROSITE" id="PS00041">
    <property type="entry name" value="HTH_ARAC_FAMILY_1"/>
    <property type="match status" value="1"/>
</dbReference>
<dbReference type="InterPro" id="IPR020449">
    <property type="entry name" value="Tscrpt_reg_AraC-type_HTH"/>
</dbReference>
<feature type="transmembrane region" description="Helical" evidence="4">
    <location>
        <begin position="163"/>
        <end position="186"/>
    </location>
</feature>
<gene>
    <name evidence="6" type="ORF">PQI24_15220</name>
</gene>
<dbReference type="PRINTS" id="PR00032">
    <property type="entry name" value="HTHARAC"/>
</dbReference>
<accession>A0ABU8SWH2</accession>
<keyword evidence="4" id="KW-1133">Transmembrane helix</keyword>
<dbReference type="SMART" id="SM00342">
    <property type="entry name" value="HTH_ARAC"/>
    <property type="match status" value="1"/>
</dbReference>
<evidence type="ECO:0000256" key="4">
    <source>
        <dbReference type="SAM" id="Phobius"/>
    </source>
</evidence>
<dbReference type="PANTHER" id="PTHR43280:SF29">
    <property type="entry name" value="ARAC-FAMILY TRANSCRIPTIONAL REGULATOR"/>
    <property type="match status" value="1"/>
</dbReference>
<dbReference type="Proteomes" id="UP001377972">
    <property type="component" value="Unassembled WGS sequence"/>
</dbReference>
<keyword evidence="2" id="KW-0238">DNA-binding</keyword>
<feature type="transmembrane region" description="Helical" evidence="4">
    <location>
        <begin position="29"/>
        <end position="50"/>
    </location>
</feature>
<feature type="transmembrane region" description="Helical" evidence="4">
    <location>
        <begin position="6"/>
        <end position="22"/>
    </location>
</feature>
<organism evidence="6 7">
    <name type="scientific">Pseudoalteromonas lipolytica</name>
    <dbReference type="NCBI Taxonomy" id="570156"/>
    <lineage>
        <taxon>Bacteria</taxon>
        <taxon>Pseudomonadati</taxon>
        <taxon>Pseudomonadota</taxon>
        <taxon>Gammaproteobacteria</taxon>
        <taxon>Alteromonadales</taxon>
        <taxon>Pseudoalteromonadaceae</taxon>
        <taxon>Pseudoalteromonas</taxon>
    </lineage>
</organism>
<keyword evidence="4" id="KW-0472">Membrane</keyword>
<reference evidence="6 7" key="1">
    <citation type="submission" date="2023-01" db="EMBL/GenBank/DDBJ databases">
        <title>Trichodesmium-associated heterotrophic epibiont bacteria.</title>
        <authorList>
            <person name="Cleveland C.S."/>
            <person name="Webb E.A."/>
        </authorList>
    </citation>
    <scope>NUCLEOTIDE SEQUENCE [LARGE SCALE GENOMIC DNA]</scope>
    <source>
        <strain evidence="6 7">USCH2</strain>
    </source>
</reference>
<feature type="domain" description="HTH araC/xylS-type" evidence="5">
    <location>
        <begin position="256"/>
        <end position="364"/>
    </location>
</feature>
<evidence type="ECO:0000313" key="6">
    <source>
        <dbReference type="EMBL" id="MEJ6497394.1"/>
    </source>
</evidence>
<evidence type="ECO:0000256" key="3">
    <source>
        <dbReference type="ARBA" id="ARBA00023163"/>
    </source>
</evidence>
<dbReference type="InterPro" id="IPR018060">
    <property type="entry name" value="HTH_AraC"/>
</dbReference>
<sequence>MQNTSPYYLLVFVCMGLMLLNGMKKDKQLFHYLFAVFCGSLCMVGVQKISAPSIGVYSYLIGLFTCATCNMAWLISRTLFREQKPISKVHIAVATAIAGLIMFNQTWHYLVSIDVELFPDSQFMWRLKQGMAEITVLLSSSILVLSFWEALRGYKGKTQTQKLQAKIFASCYFLAVFNASILPKFLFSESEFRQFEPLIITSSALLIVFAMQLVMFLQKRAHNSVPEAVDSKVVNSEKVVKATNQAEQSENNEVEAELITGIEALINKQVYLQTNLKISDFAQALAVPEYKISRAIRYHFKATNFNLFINQYRIQHAQGLLLKDEASHWSILSIAMESGFSSLATFNRVFKSIVGVNPNEFRKQNNSIGEQKIIELTD</sequence>
<keyword evidence="3" id="KW-0804">Transcription</keyword>
<protein>
    <submittedName>
        <fullName evidence="6">AraC family transcriptional regulator</fullName>
    </submittedName>
</protein>
<dbReference type="Gene3D" id="1.10.10.60">
    <property type="entry name" value="Homeodomain-like"/>
    <property type="match status" value="1"/>
</dbReference>
<evidence type="ECO:0000313" key="7">
    <source>
        <dbReference type="Proteomes" id="UP001377972"/>
    </source>
</evidence>
<keyword evidence="7" id="KW-1185">Reference proteome</keyword>
<keyword evidence="1" id="KW-0805">Transcription regulation</keyword>
<keyword evidence="4" id="KW-0812">Transmembrane</keyword>
<feature type="transmembrane region" description="Helical" evidence="4">
    <location>
        <begin position="198"/>
        <end position="217"/>
    </location>
</feature>
<dbReference type="PROSITE" id="PS01124">
    <property type="entry name" value="HTH_ARAC_FAMILY_2"/>
    <property type="match status" value="1"/>
</dbReference>
<feature type="transmembrane region" description="Helical" evidence="4">
    <location>
        <begin position="56"/>
        <end position="76"/>
    </location>
</feature>
<feature type="transmembrane region" description="Helical" evidence="4">
    <location>
        <begin position="130"/>
        <end position="151"/>
    </location>
</feature>
<dbReference type="Pfam" id="PF12833">
    <property type="entry name" value="HTH_18"/>
    <property type="match status" value="1"/>
</dbReference>
<feature type="transmembrane region" description="Helical" evidence="4">
    <location>
        <begin position="88"/>
        <end position="110"/>
    </location>
</feature>
<name>A0ABU8SWH2_9GAMM</name>
<evidence type="ECO:0000256" key="2">
    <source>
        <dbReference type="ARBA" id="ARBA00023125"/>
    </source>
</evidence>
<dbReference type="PANTHER" id="PTHR43280">
    <property type="entry name" value="ARAC-FAMILY TRANSCRIPTIONAL REGULATOR"/>
    <property type="match status" value="1"/>
</dbReference>
<evidence type="ECO:0000259" key="5">
    <source>
        <dbReference type="PROSITE" id="PS01124"/>
    </source>
</evidence>